<evidence type="ECO:0000313" key="11">
    <source>
        <dbReference type="EMBL" id="VFK04644.1"/>
    </source>
</evidence>
<keyword evidence="5 9" id="KW-0269">Exonuclease</keyword>
<dbReference type="SUPFAM" id="SSF64182">
    <property type="entry name" value="DHH phosphoesterases"/>
    <property type="match status" value="1"/>
</dbReference>
<dbReference type="InterPro" id="IPR051673">
    <property type="entry name" value="SSDNA_exonuclease_RecJ"/>
</dbReference>
<dbReference type="PANTHER" id="PTHR30255">
    <property type="entry name" value="SINGLE-STRANDED-DNA-SPECIFIC EXONUCLEASE RECJ"/>
    <property type="match status" value="1"/>
</dbReference>
<dbReference type="Gene3D" id="3.10.310.30">
    <property type="match status" value="1"/>
</dbReference>
<dbReference type="Gene3D" id="3.90.1640.30">
    <property type="match status" value="1"/>
</dbReference>
<dbReference type="GO" id="GO:0006281">
    <property type="term" value="P:DNA repair"/>
    <property type="evidence" value="ECO:0007669"/>
    <property type="project" value="InterPro"/>
</dbReference>
<evidence type="ECO:0000259" key="6">
    <source>
        <dbReference type="Pfam" id="PF01368"/>
    </source>
</evidence>
<dbReference type="AlphaFoldDB" id="A0A450V6Z3"/>
<accession>A0A450V6Z3</accession>
<dbReference type="InterPro" id="IPR004610">
    <property type="entry name" value="RecJ"/>
</dbReference>
<dbReference type="InterPro" id="IPR003156">
    <property type="entry name" value="DHHA1_dom"/>
</dbReference>
<gene>
    <name evidence="9" type="ORF">BECKH772A_GA0070896_101962</name>
    <name evidence="10" type="ORF">BECKH772B_GA0070898_101982</name>
    <name evidence="11" type="ORF">BECKH772C_GA0070978_101952</name>
</gene>
<keyword evidence="3" id="KW-0540">Nuclease</keyword>
<protein>
    <recommendedName>
        <fullName evidence="2">Single-stranded-DNA-specific exonuclease RecJ</fullName>
    </recommendedName>
</protein>
<dbReference type="GO" id="GO:0008409">
    <property type="term" value="F:5'-3' exonuclease activity"/>
    <property type="evidence" value="ECO:0007669"/>
    <property type="project" value="InterPro"/>
</dbReference>
<dbReference type="InterPro" id="IPR038763">
    <property type="entry name" value="DHH_sf"/>
</dbReference>
<feature type="domain" description="DHHA1" evidence="7">
    <location>
        <begin position="387"/>
        <end position="484"/>
    </location>
</feature>
<dbReference type="FunFam" id="3.90.1640.30:FF:000001">
    <property type="entry name" value="Single-stranded-DNA-specific exonuclease RecJ"/>
    <property type="match status" value="1"/>
</dbReference>
<evidence type="ECO:0000256" key="2">
    <source>
        <dbReference type="ARBA" id="ARBA00019841"/>
    </source>
</evidence>
<dbReference type="EMBL" id="CAADFI010000198">
    <property type="protein sequence ID" value="VFK00655.1"/>
    <property type="molecule type" value="Genomic_DNA"/>
</dbReference>
<sequence length="607" mass="65277">MAPLDSAKLASYPDRMTYNHKKQIMRRPVPDGCEQRFPQLHPVLARVYAARQVSTPEALDYSLARLAPFDTLSGIDAATGLLMEAIRGDKRILVLGDFDADGATSSAVAVRALRSMGAGSVDYLVPNRFEYGYGLTPEIVRVALSGRPDVLVTVDNGISSLAGVALAKRHGLRVIVTDHHLPGDTLPDADALVNPNLPGDGFPSKCLAGVGVIFYVLMALRARLRASGWFEASGAPEPNLARLLDLVALGTLADLVPLDDNNRILVAQGLARIRSGRCQPGMMALLSVSRRDHRRAVAGDLAFAVGPRLNAAGRLTDMSVGIECLLADEPGRALALATRLDELNRKRQSIESTMQSEAMVLLDGTTMTGETAGDGEGDGALPWGLCLYDEKWHPGVIGIVASRIKEHVHRPVIAFADDATDNGADEVRGSARSIAGLHMRDILDAIATRNPGLIVRFGGHTMAAGLTLRRADLPAFRSAFDREVRHHAAPETFQGVLYTDGALDDTTLNLGLAETLRAGGPWGQAFPEPVFDGEFDLVSRRVVGGRHLKLTLAPPWGGPRLDGIAFNRTDDGWPGGAPRAHVAYRLDANEFHGRRNVQLVVEYVNFP</sequence>
<evidence type="ECO:0000256" key="5">
    <source>
        <dbReference type="ARBA" id="ARBA00022839"/>
    </source>
</evidence>
<feature type="domain" description="RecJ OB" evidence="8">
    <location>
        <begin position="499"/>
        <end position="602"/>
    </location>
</feature>
<evidence type="ECO:0000259" key="7">
    <source>
        <dbReference type="Pfam" id="PF02272"/>
    </source>
</evidence>
<feature type="domain" description="DDH" evidence="6">
    <location>
        <begin position="91"/>
        <end position="251"/>
    </location>
</feature>
<evidence type="ECO:0000313" key="9">
    <source>
        <dbReference type="EMBL" id="VFK00582.1"/>
    </source>
</evidence>
<dbReference type="InterPro" id="IPR001667">
    <property type="entry name" value="DDH_dom"/>
</dbReference>
<evidence type="ECO:0000313" key="10">
    <source>
        <dbReference type="EMBL" id="VFK00655.1"/>
    </source>
</evidence>
<name>A0A450V6Z3_9GAMM</name>
<evidence type="ECO:0000259" key="8">
    <source>
        <dbReference type="Pfam" id="PF17768"/>
    </source>
</evidence>
<dbReference type="PANTHER" id="PTHR30255:SF2">
    <property type="entry name" value="SINGLE-STRANDED-DNA-SPECIFIC EXONUCLEASE RECJ"/>
    <property type="match status" value="1"/>
</dbReference>
<dbReference type="NCBIfam" id="TIGR00644">
    <property type="entry name" value="recJ"/>
    <property type="match status" value="1"/>
</dbReference>
<evidence type="ECO:0000256" key="4">
    <source>
        <dbReference type="ARBA" id="ARBA00022801"/>
    </source>
</evidence>
<evidence type="ECO:0000256" key="3">
    <source>
        <dbReference type="ARBA" id="ARBA00022722"/>
    </source>
</evidence>
<dbReference type="GO" id="GO:0003676">
    <property type="term" value="F:nucleic acid binding"/>
    <property type="evidence" value="ECO:0007669"/>
    <property type="project" value="InterPro"/>
</dbReference>
<dbReference type="EMBL" id="CAADFJ010000195">
    <property type="protein sequence ID" value="VFK04644.1"/>
    <property type="molecule type" value="Genomic_DNA"/>
</dbReference>
<dbReference type="EMBL" id="CAADFG010000196">
    <property type="protein sequence ID" value="VFK00582.1"/>
    <property type="molecule type" value="Genomic_DNA"/>
</dbReference>
<reference evidence="9" key="1">
    <citation type="submission" date="2019-02" db="EMBL/GenBank/DDBJ databases">
        <authorList>
            <person name="Gruber-Vodicka R. H."/>
            <person name="Seah K. B. B."/>
        </authorList>
    </citation>
    <scope>NUCLEOTIDE SEQUENCE</scope>
    <source>
        <strain evidence="11">BECK_SA2B12</strain>
        <strain evidence="9">BECK_SA2B15</strain>
        <strain evidence="10">BECK_SA2B20</strain>
    </source>
</reference>
<dbReference type="Pfam" id="PF02272">
    <property type="entry name" value="DHHA1"/>
    <property type="match status" value="1"/>
</dbReference>
<organism evidence="9">
    <name type="scientific">Candidatus Kentrum eta</name>
    <dbReference type="NCBI Taxonomy" id="2126337"/>
    <lineage>
        <taxon>Bacteria</taxon>
        <taxon>Pseudomonadati</taxon>
        <taxon>Pseudomonadota</taxon>
        <taxon>Gammaproteobacteria</taxon>
        <taxon>Candidatus Kentrum</taxon>
    </lineage>
</organism>
<evidence type="ECO:0000256" key="1">
    <source>
        <dbReference type="ARBA" id="ARBA00005915"/>
    </source>
</evidence>
<dbReference type="InterPro" id="IPR041122">
    <property type="entry name" value="RecJ_OB"/>
</dbReference>
<dbReference type="Pfam" id="PF01368">
    <property type="entry name" value="DHH"/>
    <property type="match status" value="1"/>
</dbReference>
<proteinExistence type="inferred from homology"/>
<dbReference type="Pfam" id="PF17768">
    <property type="entry name" value="RecJ_OB"/>
    <property type="match status" value="1"/>
</dbReference>
<dbReference type="GO" id="GO:0006310">
    <property type="term" value="P:DNA recombination"/>
    <property type="evidence" value="ECO:0007669"/>
    <property type="project" value="InterPro"/>
</dbReference>
<comment type="similarity">
    <text evidence="1">Belongs to the RecJ family.</text>
</comment>
<keyword evidence="4" id="KW-0378">Hydrolase</keyword>